<dbReference type="Gene3D" id="3.30.1360.120">
    <property type="entry name" value="Probable tRNA modification gtpase trme, domain 1"/>
    <property type="match status" value="1"/>
</dbReference>
<dbReference type="Pfam" id="PF10396">
    <property type="entry name" value="TrmE_N"/>
    <property type="match status" value="1"/>
</dbReference>
<feature type="binding site" evidence="6">
    <location>
        <position position="119"/>
    </location>
    <ligand>
        <name>(6S)-5-formyl-5,6,7,8-tetrahydrofolate</name>
        <dbReference type="ChEBI" id="CHEBI:57457"/>
    </ligand>
</feature>
<dbReference type="NCBIfam" id="NF003661">
    <property type="entry name" value="PRK05291.1-3"/>
    <property type="match status" value="1"/>
</dbReference>
<dbReference type="Gene3D" id="3.40.50.300">
    <property type="entry name" value="P-loop containing nucleotide triphosphate hydrolases"/>
    <property type="match status" value="1"/>
</dbReference>
<proteinExistence type="inferred from homology"/>
<dbReference type="CDD" id="cd14858">
    <property type="entry name" value="TrmE_N"/>
    <property type="match status" value="1"/>
</dbReference>
<dbReference type="InterPro" id="IPR027266">
    <property type="entry name" value="TrmE/GcvT-like"/>
</dbReference>
<keyword evidence="4 6" id="KW-0630">Potassium</keyword>
<evidence type="ECO:0000313" key="9">
    <source>
        <dbReference type="EMBL" id="MBT0957694.1"/>
    </source>
</evidence>
<dbReference type="CDD" id="cd04164">
    <property type="entry name" value="trmE"/>
    <property type="match status" value="1"/>
</dbReference>
<dbReference type="Gene3D" id="1.20.120.430">
    <property type="entry name" value="tRNA modification GTPase MnmE domain 2"/>
    <property type="match status" value="1"/>
</dbReference>
<dbReference type="InterPro" id="IPR025867">
    <property type="entry name" value="MnmE_helical"/>
</dbReference>
<protein>
    <recommendedName>
        <fullName evidence="6">tRNA modification GTPase MnmE</fullName>
        <ecNumber evidence="6">3.6.-.-</ecNumber>
    </recommendedName>
</protein>
<dbReference type="GO" id="GO:0002098">
    <property type="term" value="P:tRNA wobble uridine modification"/>
    <property type="evidence" value="ECO:0007669"/>
    <property type="project" value="TreeGrafter"/>
</dbReference>
<keyword evidence="6" id="KW-0479">Metal-binding</keyword>
<dbReference type="SUPFAM" id="SSF103025">
    <property type="entry name" value="Folate-binding domain"/>
    <property type="match status" value="1"/>
</dbReference>
<evidence type="ECO:0000256" key="1">
    <source>
        <dbReference type="ARBA" id="ARBA00011043"/>
    </source>
</evidence>
<dbReference type="PROSITE" id="PS51709">
    <property type="entry name" value="G_TRME"/>
    <property type="match status" value="1"/>
</dbReference>
<feature type="binding site" evidence="6">
    <location>
        <position position="79"/>
    </location>
    <ligand>
        <name>(6S)-5-formyl-5,6,7,8-tetrahydrofolate</name>
        <dbReference type="ChEBI" id="CHEBI:57457"/>
    </ligand>
</feature>
<evidence type="ECO:0000256" key="4">
    <source>
        <dbReference type="ARBA" id="ARBA00022958"/>
    </source>
</evidence>
<feature type="binding site" evidence="6">
    <location>
        <position position="229"/>
    </location>
    <ligand>
        <name>Mg(2+)</name>
        <dbReference type="ChEBI" id="CHEBI:18420"/>
    </ligand>
</feature>
<feature type="binding site" evidence="6">
    <location>
        <begin position="225"/>
        <end position="230"/>
    </location>
    <ligand>
        <name>GTP</name>
        <dbReference type="ChEBI" id="CHEBI:37565"/>
    </ligand>
</feature>
<feature type="binding site" evidence="6">
    <location>
        <position position="249"/>
    </location>
    <ligand>
        <name>K(+)</name>
        <dbReference type="ChEBI" id="CHEBI:29103"/>
    </ligand>
</feature>
<dbReference type="Pfam" id="PF01926">
    <property type="entry name" value="MMR_HSR1"/>
    <property type="match status" value="1"/>
</dbReference>
<evidence type="ECO:0000256" key="6">
    <source>
        <dbReference type="HAMAP-Rule" id="MF_00379"/>
    </source>
</evidence>
<feature type="binding site" evidence="6">
    <location>
        <begin position="269"/>
        <end position="272"/>
    </location>
    <ligand>
        <name>GTP</name>
        <dbReference type="ChEBI" id="CHEBI:37565"/>
    </ligand>
</feature>
<keyword evidence="7" id="KW-0175">Coiled coil</keyword>
<keyword evidence="6" id="KW-0963">Cytoplasm</keyword>
<dbReference type="InterPro" id="IPR004520">
    <property type="entry name" value="GTPase_MnmE"/>
</dbReference>
<sequence>MSADTIFALATPQGRSGVAVIRLSGAKVPRALFDICGKLPVERVASLLPIYSLDGEKLDTALVLYFADGKSFTGEASAELHLHGSPAIISAVLNDLGAREGLRAAEAGEFTRRALENGKMDLAQVEGLSALLEAETEVQRIQAQRVLSGALREMADGWRSGLLSVMGQIEALIDFSEEEIDTIDLSQLIETNKVIENELRQEAKGVGVAERVRSGFEVVLLGPPNAGKSTLLNALAKRDVALTSDIAGTTRDLIEVHLDLHGLPVSVVDTAGLREAENEIESMGIERARKRAASADIRIWFDAKAIESFETGEDILISAKSDLAGMNSEGIKVSAVTGDGIPALLDEVQAKLMGRVASVQTATHSRHADALLRGAKALDSARSELEVGRERIELAAEEMRNALSALDNLIGSVGVEDVLGEIFSNFCIGK</sequence>
<dbReference type="GO" id="GO:0005525">
    <property type="term" value="F:GTP binding"/>
    <property type="evidence" value="ECO:0007669"/>
    <property type="project" value="UniProtKB-UniRule"/>
</dbReference>
<dbReference type="RefSeq" id="WP_327793919.1">
    <property type="nucleotide sequence ID" value="NZ_JADQAZ010000002.1"/>
</dbReference>
<dbReference type="Pfam" id="PF12631">
    <property type="entry name" value="MnmE_helical"/>
    <property type="match status" value="1"/>
</dbReference>
<evidence type="ECO:0000256" key="2">
    <source>
        <dbReference type="ARBA" id="ARBA00022694"/>
    </source>
</evidence>
<dbReference type="InterPro" id="IPR005225">
    <property type="entry name" value="Small_GTP-bd"/>
</dbReference>
<keyword evidence="2 6" id="KW-0819">tRNA processing</keyword>
<evidence type="ECO:0000313" key="10">
    <source>
        <dbReference type="Proteomes" id="UP001315686"/>
    </source>
</evidence>
<dbReference type="NCBIfam" id="TIGR00231">
    <property type="entry name" value="small_GTP"/>
    <property type="match status" value="1"/>
</dbReference>
<feature type="domain" description="TrmE-type G" evidence="8">
    <location>
        <begin position="215"/>
        <end position="353"/>
    </location>
</feature>
<dbReference type="PRINTS" id="PR00326">
    <property type="entry name" value="GTP1OBG"/>
</dbReference>
<dbReference type="Proteomes" id="UP001315686">
    <property type="component" value="Unassembled WGS sequence"/>
</dbReference>
<dbReference type="EMBL" id="JADQAZ010000002">
    <property type="protein sequence ID" value="MBT0957694.1"/>
    <property type="molecule type" value="Genomic_DNA"/>
</dbReference>
<dbReference type="GO" id="GO:0003924">
    <property type="term" value="F:GTPase activity"/>
    <property type="evidence" value="ECO:0007669"/>
    <property type="project" value="UniProtKB-UniRule"/>
</dbReference>
<comment type="cofactor">
    <cofactor evidence="6">
        <name>K(+)</name>
        <dbReference type="ChEBI" id="CHEBI:29103"/>
    </cofactor>
    <text evidence="6">Binds 1 potassium ion per subunit.</text>
</comment>
<feature type="coiled-coil region" evidence="7">
    <location>
        <begin position="378"/>
        <end position="409"/>
    </location>
</feature>
<dbReference type="SUPFAM" id="SSF116878">
    <property type="entry name" value="TrmE connector domain"/>
    <property type="match status" value="1"/>
</dbReference>
<dbReference type="EC" id="3.6.-.-" evidence="6"/>
<dbReference type="PANTHER" id="PTHR42714">
    <property type="entry name" value="TRNA MODIFICATION GTPASE GTPBP3"/>
    <property type="match status" value="1"/>
</dbReference>
<organism evidence="9 10">
    <name type="scientific">Harenicola maris</name>
    <dbReference type="NCBI Taxonomy" id="2841044"/>
    <lineage>
        <taxon>Bacteria</taxon>
        <taxon>Pseudomonadati</taxon>
        <taxon>Pseudomonadota</taxon>
        <taxon>Alphaproteobacteria</taxon>
        <taxon>Rhodobacterales</taxon>
        <taxon>Paracoccaceae</taxon>
        <taxon>Harenicola</taxon>
    </lineage>
</organism>
<dbReference type="GO" id="GO:0030488">
    <property type="term" value="P:tRNA methylation"/>
    <property type="evidence" value="ECO:0007669"/>
    <property type="project" value="TreeGrafter"/>
</dbReference>
<comment type="caution">
    <text evidence="9">The sequence shown here is derived from an EMBL/GenBank/DDBJ whole genome shotgun (WGS) entry which is preliminary data.</text>
</comment>
<evidence type="ECO:0000256" key="7">
    <source>
        <dbReference type="SAM" id="Coils"/>
    </source>
</evidence>
<feature type="binding site" evidence="6">
    <location>
        <position position="246"/>
    </location>
    <ligand>
        <name>K(+)</name>
        <dbReference type="ChEBI" id="CHEBI:29103"/>
    </ligand>
</feature>
<gene>
    <name evidence="6 9" type="primary">mnmE</name>
    <name evidence="6" type="synonym">trmE</name>
    <name evidence="9" type="ORF">IV417_09860</name>
</gene>
<feature type="binding site" evidence="6">
    <location>
        <position position="22"/>
    </location>
    <ligand>
        <name>(6S)-5-formyl-5,6,7,8-tetrahydrofolate</name>
        <dbReference type="ChEBI" id="CHEBI:57457"/>
    </ligand>
</feature>
<dbReference type="GO" id="GO:0046872">
    <property type="term" value="F:metal ion binding"/>
    <property type="evidence" value="ECO:0007669"/>
    <property type="project" value="UniProtKB-KW"/>
</dbReference>
<comment type="subunit">
    <text evidence="6">Homodimer. Heterotetramer of two MnmE and two MnmG subunits.</text>
</comment>
<keyword evidence="3 6" id="KW-0547">Nucleotide-binding</keyword>
<keyword evidence="5 6" id="KW-0342">GTP-binding</keyword>
<accession>A0AAP2CNI0</accession>
<feature type="binding site" evidence="6">
    <location>
        <position position="250"/>
    </location>
    <ligand>
        <name>Mg(2+)</name>
        <dbReference type="ChEBI" id="CHEBI:18420"/>
    </ligand>
</feature>
<dbReference type="InterPro" id="IPR027368">
    <property type="entry name" value="MnmE_dom2"/>
</dbReference>
<evidence type="ECO:0000256" key="5">
    <source>
        <dbReference type="ARBA" id="ARBA00023134"/>
    </source>
</evidence>
<keyword evidence="6" id="KW-0460">Magnesium</keyword>
<comment type="similarity">
    <text evidence="1 6">Belongs to the TRAFAC class TrmE-Era-EngA-EngB-Septin-like GTPase superfamily. TrmE GTPase family.</text>
</comment>
<dbReference type="InterPro" id="IPR006073">
    <property type="entry name" value="GTP-bd"/>
</dbReference>
<feature type="binding site" evidence="6">
    <location>
        <begin position="244"/>
        <end position="250"/>
    </location>
    <ligand>
        <name>GTP</name>
        <dbReference type="ChEBI" id="CHEBI:37565"/>
    </ligand>
</feature>
<dbReference type="AlphaFoldDB" id="A0AAP2CNI0"/>
<comment type="subcellular location">
    <subcellularLocation>
        <location evidence="6">Cytoplasm</location>
    </subcellularLocation>
</comment>
<reference evidence="9 10" key="1">
    <citation type="journal article" date="2021" name="Arch. Microbiol.">
        <title>Harenicola maris gen. nov., sp. nov. isolated from the Sea of Japan shallow sediments.</title>
        <authorList>
            <person name="Romanenko L.A."/>
            <person name="Kurilenko V.V."/>
            <person name="Chernysheva N.Y."/>
            <person name="Tekutyeva L.A."/>
            <person name="Velansky P.V."/>
            <person name="Svetashev V.I."/>
            <person name="Isaeva M.P."/>
        </authorList>
    </citation>
    <scope>NUCLEOTIDE SEQUENCE [LARGE SCALE GENOMIC DNA]</scope>
    <source>
        <strain evidence="9 10">KMM 3653</strain>
    </source>
</reference>
<dbReference type="HAMAP" id="MF_00379">
    <property type="entry name" value="GTPase_MnmE"/>
    <property type="match status" value="1"/>
</dbReference>
<dbReference type="InterPro" id="IPR018948">
    <property type="entry name" value="GTP-bd_TrmE_N"/>
</dbReference>
<keyword evidence="6" id="KW-0378">Hydrolase</keyword>
<dbReference type="PANTHER" id="PTHR42714:SF2">
    <property type="entry name" value="TRNA MODIFICATION GTPASE GTPBP3, MITOCHONDRIAL"/>
    <property type="match status" value="1"/>
</dbReference>
<comment type="caution">
    <text evidence="6">Lacks conserved residue(s) required for the propagation of feature annotation.</text>
</comment>
<name>A0AAP2CNI0_9RHOB</name>
<dbReference type="InterPro" id="IPR031168">
    <property type="entry name" value="G_TrmE"/>
</dbReference>
<dbReference type="GO" id="GO:0005737">
    <property type="term" value="C:cytoplasm"/>
    <property type="evidence" value="ECO:0007669"/>
    <property type="project" value="UniProtKB-SubCell"/>
</dbReference>
<feature type="binding site" evidence="6">
    <location>
        <position position="430"/>
    </location>
    <ligand>
        <name>(6S)-5-formyl-5,6,7,8-tetrahydrofolate</name>
        <dbReference type="ChEBI" id="CHEBI:57457"/>
    </ligand>
</feature>
<evidence type="ECO:0000256" key="3">
    <source>
        <dbReference type="ARBA" id="ARBA00022741"/>
    </source>
</evidence>
<feature type="binding site" evidence="6">
    <location>
        <position position="225"/>
    </location>
    <ligand>
        <name>K(+)</name>
        <dbReference type="ChEBI" id="CHEBI:29103"/>
    </ligand>
</feature>
<keyword evidence="10" id="KW-1185">Reference proteome</keyword>
<feature type="binding site" evidence="6">
    <location>
        <position position="244"/>
    </location>
    <ligand>
        <name>K(+)</name>
        <dbReference type="ChEBI" id="CHEBI:29103"/>
    </ligand>
</feature>
<evidence type="ECO:0000259" key="8">
    <source>
        <dbReference type="PROSITE" id="PS51709"/>
    </source>
</evidence>
<comment type="function">
    <text evidence="6">Exhibits a very high intrinsic GTPase hydrolysis rate. Involved in the addition of a carboxymethylaminomethyl (cmnm) group at the wobble position (U34) of certain tRNAs, forming tRNA-cmnm(5)s(2)U34.</text>
</comment>
<dbReference type="InterPro" id="IPR027417">
    <property type="entry name" value="P-loop_NTPase"/>
</dbReference>
<dbReference type="SUPFAM" id="SSF52540">
    <property type="entry name" value="P-loop containing nucleoside triphosphate hydrolases"/>
    <property type="match status" value="1"/>
</dbReference>